<dbReference type="PANTHER" id="PTHR19375">
    <property type="entry name" value="HEAT SHOCK PROTEIN 70KDA"/>
    <property type="match status" value="1"/>
</dbReference>
<organism evidence="3 4">
    <name type="scientific">Zingiber officinale</name>
    <name type="common">Ginger</name>
    <name type="synonym">Amomum zingiber</name>
    <dbReference type="NCBI Taxonomy" id="94328"/>
    <lineage>
        <taxon>Eukaryota</taxon>
        <taxon>Viridiplantae</taxon>
        <taxon>Streptophyta</taxon>
        <taxon>Embryophyta</taxon>
        <taxon>Tracheophyta</taxon>
        <taxon>Spermatophyta</taxon>
        <taxon>Magnoliopsida</taxon>
        <taxon>Liliopsida</taxon>
        <taxon>Zingiberales</taxon>
        <taxon>Zingiberaceae</taxon>
        <taxon>Zingiber</taxon>
    </lineage>
</organism>
<evidence type="ECO:0000256" key="1">
    <source>
        <dbReference type="ARBA" id="ARBA00022741"/>
    </source>
</evidence>
<reference evidence="3 4" key="1">
    <citation type="submission" date="2020-08" db="EMBL/GenBank/DDBJ databases">
        <title>Plant Genome Project.</title>
        <authorList>
            <person name="Zhang R.-G."/>
        </authorList>
    </citation>
    <scope>NUCLEOTIDE SEQUENCE [LARGE SCALE GENOMIC DNA]</scope>
    <source>
        <tissue evidence="3">Rhizome</tissue>
    </source>
</reference>
<dbReference type="AlphaFoldDB" id="A0A8J5FM82"/>
<dbReference type="Gene3D" id="3.90.640.10">
    <property type="entry name" value="Actin, Chain A, domain 4"/>
    <property type="match status" value="1"/>
</dbReference>
<dbReference type="Pfam" id="PF00012">
    <property type="entry name" value="HSP70"/>
    <property type="match status" value="1"/>
</dbReference>
<comment type="caution">
    <text evidence="3">The sequence shown here is derived from an EMBL/GenBank/DDBJ whole genome shotgun (WGS) entry which is preliminary data.</text>
</comment>
<dbReference type="SUPFAM" id="SSF53067">
    <property type="entry name" value="Actin-like ATPase domain"/>
    <property type="match status" value="1"/>
</dbReference>
<protein>
    <submittedName>
        <fullName evidence="3">Uncharacterized protein</fullName>
    </submittedName>
</protein>
<dbReference type="InterPro" id="IPR013126">
    <property type="entry name" value="Hsp_70_fam"/>
</dbReference>
<name>A0A8J5FM82_ZINOF</name>
<accession>A0A8J5FM82</accession>
<evidence type="ECO:0000256" key="2">
    <source>
        <dbReference type="ARBA" id="ARBA00022840"/>
    </source>
</evidence>
<keyword evidence="2" id="KW-0067">ATP-binding</keyword>
<gene>
    <name evidence="3" type="ORF">ZIOFF_052516</name>
</gene>
<evidence type="ECO:0000313" key="4">
    <source>
        <dbReference type="Proteomes" id="UP000734854"/>
    </source>
</evidence>
<dbReference type="GO" id="GO:0140662">
    <property type="term" value="F:ATP-dependent protein folding chaperone"/>
    <property type="evidence" value="ECO:0007669"/>
    <property type="project" value="InterPro"/>
</dbReference>
<keyword evidence="1" id="KW-0547">Nucleotide-binding</keyword>
<keyword evidence="4" id="KW-1185">Reference proteome</keyword>
<dbReference type="GO" id="GO:0005524">
    <property type="term" value="F:ATP binding"/>
    <property type="evidence" value="ECO:0007669"/>
    <property type="project" value="UniProtKB-KW"/>
</dbReference>
<dbReference type="EMBL" id="JACMSC010000014">
    <property type="protein sequence ID" value="KAG6491182.1"/>
    <property type="molecule type" value="Genomic_DNA"/>
</dbReference>
<proteinExistence type="predicted"/>
<dbReference type="Proteomes" id="UP000734854">
    <property type="component" value="Unassembled WGS sequence"/>
</dbReference>
<dbReference type="InterPro" id="IPR043129">
    <property type="entry name" value="ATPase_NBD"/>
</dbReference>
<dbReference type="FunFam" id="3.90.640.10:FF:000003">
    <property type="entry name" value="Molecular chaperone DnaK"/>
    <property type="match status" value="1"/>
</dbReference>
<sequence>MLIFDLGGRTFNVSLLTIIEEGIFEEVKRKYKRDINDNPRALRWLRRACERMKRTLSSIAQTMIEIDSTNEITKIITSSVLSAMQSARLSLSWAFSTYSETLNMTKNKFQVESDQRGYH</sequence>
<evidence type="ECO:0000313" key="3">
    <source>
        <dbReference type="EMBL" id="KAG6491182.1"/>
    </source>
</evidence>